<protein>
    <submittedName>
        <fullName evidence="1">Uncharacterized protein</fullName>
    </submittedName>
</protein>
<reference evidence="1" key="1">
    <citation type="submission" date="2022-03" db="EMBL/GenBank/DDBJ databases">
        <title>Identification of a novel bacterium isolated from mangrove sediments.</title>
        <authorList>
            <person name="Pan X."/>
        </authorList>
    </citation>
    <scope>NUCLEOTIDE SEQUENCE</scope>
    <source>
        <strain evidence="1">B1949</strain>
    </source>
</reference>
<accession>A0ABT0BEI3</accession>
<sequence>MSRYDPRDYEKGRIAMLTAILIATSAFALPATVEPTLALHPKRPVLAAKGVVAARTHGEEAEGAALEPRAPACFPHPTKNATCRHALARANASAQPAVRYADAGEARLQAD</sequence>
<evidence type="ECO:0000313" key="1">
    <source>
        <dbReference type="EMBL" id="MCJ2183196.1"/>
    </source>
</evidence>
<gene>
    <name evidence="1" type="ORF">MTR62_10900</name>
</gene>
<dbReference type="EMBL" id="JALHLF010000037">
    <property type="protein sequence ID" value="MCJ2183196.1"/>
    <property type="molecule type" value="Genomic_DNA"/>
</dbReference>
<name>A0ABT0BEI3_9SPHN</name>
<dbReference type="Proteomes" id="UP001162881">
    <property type="component" value="Unassembled WGS sequence"/>
</dbReference>
<organism evidence="1 2">
    <name type="scientific">Novosphingobium organovorum</name>
    <dbReference type="NCBI Taxonomy" id="2930092"/>
    <lineage>
        <taxon>Bacteria</taxon>
        <taxon>Pseudomonadati</taxon>
        <taxon>Pseudomonadota</taxon>
        <taxon>Alphaproteobacteria</taxon>
        <taxon>Sphingomonadales</taxon>
        <taxon>Sphingomonadaceae</taxon>
        <taxon>Novosphingobium</taxon>
    </lineage>
</organism>
<evidence type="ECO:0000313" key="2">
    <source>
        <dbReference type="Proteomes" id="UP001162881"/>
    </source>
</evidence>
<comment type="caution">
    <text evidence="1">The sequence shown here is derived from an EMBL/GenBank/DDBJ whole genome shotgun (WGS) entry which is preliminary data.</text>
</comment>
<keyword evidence="2" id="KW-1185">Reference proteome</keyword>
<proteinExistence type="predicted"/>